<evidence type="ECO:0000313" key="2">
    <source>
        <dbReference type="Proteomes" id="UP000054279"/>
    </source>
</evidence>
<protein>
    <submittedName>
        <fullName evidence="1">Uncharacterized protein</fullName>
    </submittedName>
</protein>
<dbReference type="AlphaFoldDB" id="A0A0C9T2D1"/>
<accession>A0A0C9T2D1</accession>
<reference evidence="1 2" key="1">
    <citation type="submission" date="2014-06" db="EMBL/GenBank/DDBJ databases">
        <title>Evolutionary Origins and Diversification of the Mycorrhizal Mutualists.</title>
        <authorList>
            <consortium name="DOE Joint Genome Institute"/>
            <consortium name="Mycorrhizal Genomics Consortium"/>
            <person name="Kohler A."/>
            <person name="Kuo A."/>
            <person name="Nagy L.G."/>
            <person name="Floudas D."/>
            <person name="Copeland A."/>
            <person name="Barry K.W."/>
            <person name="Cichocki N."/>
            <person name="Veneault-Fourrey C."/>
            <person name="LaButti K."/>
            <person name="Lindquist E.A."/>
            <person name="Lipzen A."/>
            <person name="Lundell T."/>
            <person name="Morin E."/>
            <person name="Murat C."/>
            <person name="Riley R."/>
            <person name="Ohm R."/>
            <person name="Sun H."/>
            <person name="Tunlid A."/>
            <person name="Henrissat B."/>
            <person name="Grigoriev I.V."/>
            <person name="Hibbett D.S."/>
            <person name="Martin F."/>
        </authorList>
    </citation>
    <scope>NUCLEOTIDE SEQUENCE [LARGE SCALE GENOMIC DNA]</scope>
    <source>
        <strain evidence="1 2">SS14</strain>
    </source>
</reference>
<proteinExistence type="predicted"/>
<dbReference type="EMBL" id="KN837885">
    <property type="protein sequence ID" value="KIJ22908.1"/>
    <property type="molecule type" value="Genomic_DNA"/>
</dbReference>
<keyword evidence="2" id="KW-1185">Reference proteome</keyword>
<name>A0A0C9T2D1_SPHS4</name>
<dbReference type="HOGENOM" id="CLU_1355430_0_0_1"/>
<evidence type="ECO:0000313" key="1">
    <source>
        <dbReference type="EMBL" id="KIJ22908.1"/>
    </source>
</evidence>
<gene>
    <name evidence="1" type="ORF">M422DRAFT_276611</name>
</gene>
<sequence length="202" mass="23244">MPPSTRDSATELTSGFSTNWTMETVQSKQIPHVEEVRKVLSVEILQWIFVFAISPINNKVFYEEGHKDPLDEGEPHPDGSISVESLKRVKRFIWAYSRSSTPNILQLQILNRLHNMKRFQFVLQTPTIPAGRLQPSPGASLETLCLKVANSANKAQFIVKFPFPSLRRFILQYISNTRFEYQPPTFSFDEICNALDKIEREE</sequence>
<organism evidence="1 2">
    <name type="scientific">Sphaerobolus stellatus (strain SS14)</name>
    <dbReference type="NCBI Taxonomy" id="990650"/>
    <lineage>
        <taxon>Eukaryota</taxon>
        <taxon>Fungi</taxon>
        <taxon>Dikarya</taxon>
        <taxon>Basidiomycota</taxon>
        <taxon>Agaricomycotina</taxon>
        <taxon>Agaricomycetes</taxon>
        <taxon>Phallomycetidae</taxon>
        <taxon>Geastrales</taxon>
        <taxon>Sphaerobolaceae</taxon>
        <taxon>Sphaerobolus</taxon>
    </lineage>
</organism>
<dbReference type="Proteomes" id="UP000054279">
    <property type="component" value="Unassembled WGS sequence"/>
</dbReference>